<dbReference type="PANTHER" id="PTHR23517">
    <property type="entry name" value="RESISTANCE PROTEIN MDTM, PUTATIVE-RELATED-RELATED"/>
    <property type="match status" value="1"/>
</dbReference>
<feature type="transmembrane region" description="Helical" evidence="7">
    <location>
        <begin position="169"/>
        <end position="188"/>
    </location>
</feature>
<reference evidence="9 10" key="1">
    <citation type="submission" date="2014-12" db="EMBL/GenBank/DDBJ databases">
        <title>Draft genome sequence of Cohnella kolymensis strain B-2846.</title>
        <authorList>
            <person name="Karlyshev A.V."/>
            <person name="Kudryashova E.B."/>
        </authorList>
    </citation>
    <scope>NUCLEOTIDE SEQUENCE [LARGE SCALE GENOMIC DNA]</scope>
    <source>
        <strain evidence="9 10">VKM B-2846</strain>
    </source>
</reference>
<sequence length="416" mass="44677">MNVSVMVNKYPRQSWYFVGASLINSLGSSFMWPLTTLYVHNVLGRSYGEAGLVLLCQSVASIIGQVAGGALYYRIGAKHLIVGALMSGAIAQISLIGVSGWYWYIGTMMAIGFLNAISMPAIQAYMGFRWKEQRRELFNLIYVGNNVGMAIGTSIAGLLAGLFSFTANFLANGLATLAFACFCCIFMTSDSQVQKSSLQAIAGKTAYEKSAWQLLLNVKLYLFMAIGSMLIWFSTSVWNSGIAPHLDEQGSGMAAYSLLWTINGIIILAGQPLLSLMKKFISKSLPEQLIASSICYAAGFALILLSQSYGMMVAGMVITTFGEMLIAPTVPAFITEKAGKYSPFYLGIVGSIGTVGRLSGPFMLGTLYDRDGVRNVLLMAAAAAFIAILLFGIHASFHRDSGQMQSHAPAKAEAAI</sequence>
<feature type="transmembrane region" description="Helical" evidence="7">
    <location>
        <begin position="376"/>
        <end position="397"/>
    </location>
</feature>
<feature type="transmembrane region" description="Helical" evidence="7">
    <location>
        <begin position="253"/>
        <end position="277"/>
    </location>
</feature>
<feature type="transmembrane region" description="Helical" evidence="7">
    <location>
        <begin position="14"/>
        <end position="32"/>
    </location>
</feature>
<evidence type="ECO:0000256" key="4">
    <source>
        <dbReference type="ARBA" id="ARBA00022692"/>
    </source>
</evidence>
<proteinExistence type="predicted"/>
<evidence type="ECO:0000256" key="2">
    <source>
        <dbReference type="ARBA" id="ARBA00022448"/>
    </source>
</evidence>
<dbReference type="RefSeq" id="WP_041061698.1">
    <property type="nucleotide sequence ID" value="NZ_JXAL01000008.1"/>
</dbReference>
<keyword evidence="10" id="KW-1185">Reference proteome</keyword>
<evidence type="ECO:0000256" key="1">
    <source>
        <dbReference type="ARBA" id="ARBA00004651"/>
    </source>
</evidence>
<keyword evidence="5 7" id="KW-1133">Transmembrane helix</keyword>
<dbReference type="Pfam" id="PF07690">
    <property type="entry name" value="MFS_1"/>
    <property type="match status" value="1"/>
</dbReference>
<evidence type="ECO:0000256" key="6">
    <source>
        <dbReference type="ARBA" id="ARBA00023136"/>
    </source>
</evidence>
<evidence type="ECO:0000256" key="7">
    <source>
        <dbReference type="SAM" id="Phobius"/>
    </source>
</evidence>
<dbReference type="PROSITE" id="PS50850">
    <property type="entry name" value="MFS"/>
    <property type="match status" value="1"/>
</dbReference>
<evidence type="ECO:0000256" key="3">
    <source>
        <dbReference type="ARBA" id="ARBA00022475"/>
    </source>
</evidence>
<dbReference type="InterPro" id="IPR011701">
    <property type="entry name" value="MFS"/>
</dbReference>
<comment type="caution">
    <text evidence="9">The sequence shown here is derived from an EMBL/GenBank/DDBJ whole genome shotgun (WGS) entry which is preliminary data.</text>
</comment>
<dbReference type="EMBL" id="JXAL01000008">
    <property type="protein sequence ID" value="KIL36443.1"/>
    <property type="molecule type" value="Genomic_DNA"/>
</dbReference>
<keyword evidence="4 7" id="KW-0812">Transmembrane</keyword>
<evidence type="ECO:0000256" key="5">
    <source>
        <dbReference type="ARBA" id="ARBA00022989"/>
    </source>
</evidence>
<comment type="subcellular location">
    <subcellularLocation>
        <location evidence="1">Cell membrane</location>
        <topology evidence="1">Multi-pass membrane protein</topology>
    </subcellularLocation>
</comment>
<feature type="transmembrane region" description="Helical" evidence="7">
    <location>
        <begin position="110"/>
        <end position="128"/>
    </location>
</feature>
<feature type="transmembrane region" description="Helical" evidence="7">
    <location>
        <begin position="214"/>
        <end position="233"/>
    </location>
</feature>
<dbReference type="InterPro" id="IPR020846">
    <property type="entry name" value="MFS_dom"/>
</dbReference>
<name>A0ABR5A6P9_9BACL</name>
<evidence type="ECO:0000313" key="10">
    <source>
        <dbReference type="Proteomes" id="UP000054526"/>
    </source>
</evidence>
<feature type="transmembrane region" description="Helical" evidence="7">
    <location>
        <begin position="312"/>
        <end position="332"/>
    </location>
</feature>
<dbReference type="PANTHER" id="PTHR23517:SF10">
    <property type="entry name" value="MAJOR FACILITATOR SUPERFAMILY (MFS) PROFILE DOMAIN-CONTAINING PROTEIN"/>
    <property type="match status" value="1"/>
</dbReference>
<evidence type="ECO:0000259" key="8">
    <source>
        <dbReference type="PROSITE" id="PS50850"/>
    </source>
</evidence>
<protein>
    <recommendedName>
        <fullName evidence="8">Major facilitator superfamily (MFS) profile domain-containing protein</fullName>
    </recommendedName>
</protein>
<keyword evidence="2" id="KW-0813">Transport</keyword>
<dbReference type="InterPro" id="IPR036259">
    <property type="entry name" value="MFS_trans_sf"/>
</dbReference>
<evidence type="ECO:0000313" key="9">
    <source>
        <dbReference type="EMBL" id="KIL36443.1"/>
    </source>
</evidence>
<keyword evidence="3" id="KW-1003">Cell membrane</keyword>
<feature type="transmembrane region" description="Helical" evidence="7">
    <location>
        <begin position="289"/>
        <end position="306"/>
    </location>
</feature>
<keyword evidence="6 7" id="KW-0472">Membrane</keyword>
<accession>A0ABR5A6P9</accession>
<feature type="transmembrane region" description="Helical" evidence="7">
    <location>
        <begin position="80"/>
        <end position="104"/>
    </location>
</feature>
<dbReference type="Proteomes" id="UP000054526">
    <property type="component" value="Unassembled WGS sequence"/>
</dbReference>
<dbReference type="SUPFAM" id="SSF103473">
    <property type="entry name" value="MFS general substrate transporter"/>
    <property type="match status" value="1"/>
</dbReference>
<feature type="transmembrane region" description="Helical" evidence="7">
    <location>
        <begin position="344"/>
        <end position="364"/>
    </location>
</feature>
<gene>
    <name evidence="9" type="ORF">SD71_07460</name>
</gene>
<feature type="transmembrane region" description="Helical" evidence="7">
    <location>
        <begin position="52"/>
        <end position="73"/>
    </location>
</feature>
<organism evidence="9 10">
    <name type="scientific">Cohnella kolymensis</name>
    <dbReference type="NCBI Taxonomy" id="1590652"/>
    <lineage>
        <taxon>Bacteria</taxon>
        <taxon>Bacillati</taxon>
        <taxon>Bacillota</taxon>
        <taxon>Bacilli</taxon>
        <taxon>Bacillales</taxon>
        <taxon>Paenibacillaceae</taxon>
        <taxon>Cohnella</taxon>
    </lineage>
</organism>
<feature type="domain" description="Major facilitator superfamily (MFS) profile" evidence="8">
    <location>
        <begin position="1"/>
        <end position="399"/>
    </location>
</feature>
<dbReference type="Gene3D" id="1.20.1250.20">
    <property type="entry name" value="MFS general substrate transporter like domains"/>
    <property type="match status" value="1"/>
</dbReference>
<dbReference type="InterPro" id="IPR050171">
    <property type="entry name" value="MFS_Transporters"/>
</dbReference>
<feature type="transmembrane region" description="Helical" evidence="7">
    <location>
        <begin position="140"/>
        <end position="163"/>
    </location>
</feature>